<organism evidence="1 2">
    <name type="scientific">Shimazuella alba</name>
    <dbReference type="NCBI Taxonomy" id="2690964"/>
    <lineage>
        <taxon>Bacteria</taxon>
        <taxon>Bacillati</taxon>
        <taxon>Bacillota</taxon>
        <taxon>Bacilli</taxon>
        <taxon>Bacillales</taxon>
        <taxon>Thermoactinomycetaceae</taxon>
        <taxon>Shimazuella</taxon>
    </lineage>
</organism>
<protein>
    <submittedName>
        <fullName evidence="1">Uncharacterized protein</fullName>
    </submittedName>
</protein>
<dbReference type="SUPFAM" id="SSF53254">
    <property type="entry name" value="Phosphoglycerate mutase-like"/>
    <property type="match status" value="1"/>
</dbReference>
<name>A0A6I4VTX0_9BACL</name>
<reference evidence="1 2" key="1">
    <citation type="submission" date="2019-12" db="EMBL/GenBank/DDBJ databases">
        <title>Whole-genome analyses of novel actinobacteria.</title>
        <authorList>
            <person name="Sahin N."/>
            <person name="Saygin H."/>
        </authorList>
    </citation>
    <scope>NUCLEOTIDE SEQUENCE [LARGE SCALE GENOMIC DNA]</scope>
    <source>
        <strain evidence="1 2">KC615</strain>
    </source>
</reference>
<sequence>MKGLIFVGYQSLYSKTWTNVLECRRANTGRLDSPLTDAGVHQAQQLARQLQNISFDSIYSSSSNRAFSTALYLRKNQEKVINHLMEMDFATWQGRKWTSIIPKGNTADEWTPKTF</sequence>
<proteinExistence type="predicted"/>
<comment type="caution">
    <text evidence="1">The sequence shown here is derived from an EMBL/GenBank/DDBJ whole genome shotgun (WGS) entry which is preliminary data.</text>
</comment>
<dbReference type="Proteomes" id="UP000430692">
    <property type="component" value="Unassembled WGS sequence"/>
</dbReference>
<keyword evidence="2" id="KW-1185">Reference proteome</keyword>
<evidence type="ECO:0000313" key="1">
    <source>
        <dbReference type="EMBL" id="MXQ55229.1"/>
    </source>
</evidence>
<dbReference type="InterPro" id="IPR013078">
    <property type="entry name" value="His_Pase_superF_clade-1"/>
</dbReference>
<accession>A0A6I4VTX0</accession>
<dbReference type="InterPro" id="IPR029033">
    <property type="entry name" value="His_PPase_superfam"/>
</dbReference>
<evidence type="ECO:0000313" key="2">
    <source>
        <dbReference type="Proteomes" id="UP000430692"/>
    </source>
</evidence>
<dbReference type="EMBL" id="WUUL01000012">
    <property type="protein sequence ID" value="MXQ55229.1"/>
    <property type="molecule type" value="Genomic_DNA"/>
</dbReference>
<dbReference type="Gene3D" id="3.40.50.1240">
    <property type="entry name" value="Phosphoglycerate mutase-like"/>
    <property type="match status" value="1"/>
</dbReference>
<dbReference type="Pfam" id="PF00300">
    <property type="entry name" value="His_Phos_1"/>
    <property type="match status" value="1"/>
</dbReference>
<dbReference type="AlphaFoldDB" id="A0A6I4VTX0"/>
<gene>
    <name evidence="1" type="ORF">GSM42_16215</name>
</gene>